<protein>
    <recommendedName>
        <fullName evidence="4">Ribbon-helix-helix protein CopG domain-containing protein</fullName>
    </recommendedName>
</protein>
<dbReference type="Proteomes" id="UP000062833">
    <property type="component" value="Chromosome"/>
</dbReference>
<dbReference type="RefSeq" id="WP_062009037.1">
    <property type="nucleotide sequence ID" value="NZ_CP012677.1"/>
</dbReference>
<evidence type="ECO:0000313" key="3">
    <source>
        <dbReference type="Proteomes" id="UP000062833"/>
    </source>
</evidence>
<evidence type="ECO:0008006" key="4">
    <source>
        <dbReference type="Google" id="ProtNLM"/>
    </source>
</evidence>
<evidence type="ECO:0000256" key="1">
    <source>
        <dbReference type="SAM" id="MobiDB-lite"/>
    </source>
</evidence>
<organism evidence="2 3">
    <name type="scientific">Arthrobacter alpinus</name>
    <dbReference type="NCBI Taxonomy" id="656366"/>
    <lineage>
        <taxon>Bacteria</taxon>
        <taxon>Bacillati</taxon>
        <taxon>Actinomycetota</taxon>
        <taxon>Actinomycetes</taxon>
        <taxon>Micrococcales</taxon>
        <taxon>Micrococcaceae</taxon>
        <taxon>Arthrobacter</taxon>
    </lineage>
</organism>
<feature type="compositionally biased region" description="Basic and acidic residues" evidence="1">
    <location>
        <begin position="63"/>
        <end position="77"/>
    </location>
</feature>
<dbReference type="OrthoDB" id="5193415at2"/>
<accession>A0A0M4RS46</accession>
<dbReference type="PATRIC" id="fig|656366.3.peg.3922"/>
<proteinExistence type="predicted"/>
<dbReference type="KEGG" id="aaq:AOC05_18175"/>
<evidence type="ECO:0000313" key="2">
    <source>
        <dbReference type="EMBL" id="ALE93801.1"/>
    </source>
</evidence>
<feature type="region of interest" description="Disordered" evidence="1">
    <location>
        <begin position="63"/>
        <end position="84"/>
    </location>
</feature>
<reference evidence="3" key="1">
    <citation type="submission" date="2015-09" db="EMBL/GenBank/DDBJ databases">
        <title>Complete genome of Arthrobacter alpinus strain R3.8.</title>
        <authorList>
            <person name="See-Too W.S."/>
            <person name="Chan K.G."/>
        </authorList>
    </citation>
    <scope>NUCLEOTIDE SEQUENCE [LARGE SCALE GENOMIC DNA]</scope>
    <source>
        <strain evidence="3">R3.8</strain>
    </source>
</reference>
<dbReference type="AlphaFoldDB" id="A0A0M4RS46"/>
<dbReference type="InterPro" id="IPR010985">
    <property type="entry name" value="Ribbon_hlx_hlx"/>
</dbReference>
<keyword evidence="3" id="KW-1185">Reference proteome</keyword>
<name>A0A0M4RS46_9MICC</name>
<dbReference type="EMBL" id="CP012677">
    <property type="protein sequence ID" value="ALE93801.1"/>
    <property type="molecule type" value="Genomic_DNA"/>
</dbReference>
<dbReference type="SUPFAM" id="SSF47598">
    <property type="entry name" value="Ribbon-helix-helix"/>
    <property type="match status" value="1"/>
</dbReference>
<gene>
    <name evidence="2" type="ORF">AOC05_18175</name>
</gene>
<dbReference type="GO" id="GO:0006355">
    <property type="term" value="P:regulation of DNA-templated transcription"/>
    <property type="evidence" value="ECO:0007669"/>
    <property type="project" value="InterPro"/>
</dbReference>
<feature type="region of interest" description="Disordered" evidence="1">
    <location>
        <begin position="22"/>
        <end position="41"/>
    </location>
</feature>
<sequence length="133" mass="14733">MTKKDASELNAEEEARYQQMADWAENGLPQAKPSGIVRRGSEAAAHGRSILLEAGMDPAELDRLIGGRPNLDPDAKPGKHSPHLNLRVTEDLKQQLKDLAAERQINSSDLVREILTAGVHQMQQSRKREKHPA</sequence>